<sequence>MAAVEDSEVLQSLHNKMVEIRVAETQQCNDNEESNHSSSGISDTNPVKQQVDGTEYSSLIHQYEMNPLDDSLDGLNFQSFSSESTKKRSSSNIEASHIGIGRPEKQLKTNSWNSCTTEHSTPKKSPSSTSQSQIISFENSASFPAIPQSSFPSLGSYDPQETMKRATRSPLQAQDHVIAERKRREKISQCFVALSVLLPGLKKMDKTSVLEDAIKYLKKLEERVKTLEEKAAKRTMESVIIVKNSYNNYSDNGTSSADDNFDTTSNKLSDLPQVRVRISGRDVLIRIHCENYKGCIATILKEIENLHLSVVNSNVLPFGISTLDITVVAQERRIFNAYRHYGECGIRGCSTVTDGEGKERFLKAGLRKYRNFVEVVRGEEVGSRQLGCHGARSYTEIVRNGQEMNHDKELKKQEKVGKIRDTKVKAIHPRLPSSSDDKGNFKLSSGLDCVATCEDDANLSLSKASSQVGLFLNFKFLGHEEIVKVGLVESPPNDISKALLGFEEGVLSSPAELLLVKCCEVALTSNNVASPSIFKRRKERKNTFLMRSHNMKTRSVSVCDSMQQLKQEMKTKVGWNLHDEIAKVIERGLVLGFDFNGKRKVLLEIIAKRGEENDNRFHELVKSLVSKYMPMGS</sequence>
<feature type="coiled-coil region" evidence="6">
    <location>
        <begin position="210"/>
        <end position="237"/>
    </location>
</feature>
<evidence type="ECO:0000256" key="1">
    <source>
        <dbReference type="ARBA" id="ARBA00004123"/>
    </source>
</evidence>
<evidence type="ECO:0000259" key="8">
    <source>
        <dbReference type="PROSITE" id="PS50888"/>
    </source>
</evidence>
<evidence type="ECO:0000256" key="3">
    <source>
        <dbReference type="ARBA" id="ARBA00023125"/>
    </source>
</evidence>
<dbReference type="Pfam" id="PF22754">
    <property type="entry name" value="bHLH-TF_ACT-like_plant"/>
    <property type="match status" value="1"/>
</dbReference>
<dbReference type="InterPro" id="IPR054502">
    <property type="entry name" value="bHLH-TF_ACT-like_plant"/>
</dbReference>
<dbReference type="Pfam" id="PF00010">
    <property type="entry name" value="HLH"/>
    <property type="match status" value="1"/>
</dbReference>
<feature type="region of interest" description="Disordered" evidence="7">
    <location>
        <begin position="82"/>
        <end position="133"/>
    </location>
</feature>
<evidence type="ECO:0000313" key="10">
    <source>
        <dbReference type="Proteomes" id="UP001168877"/>
    </source>
</evidence>
<keyword evidence="2" id="KW-0805">Transcription regulation</keyword>
<name>A0AA39W745_ACESA</name>
<dbReference type="SMART" id="SM00353">
    <property type="entry name" value="HLH"/>
    <property type="match status" value="1"/>
</dbReference>
<dbReference type="PANTHER" id="PTHR45959">
    <property type="entry name" value="BHLH TRANSCRIPTION FACTOR"/>
    <property type="match status" value="1"/>
</dbReference>
<organism evidence="9 10">
    <name type="scientific">Acer saccharum</name>
    <name type="common">Sugar maple</name>
    <dbReference type="NCBI Taxonomy" id="4024"/>
    <lineage>
        <taxon>Eukaryota</taxon>
        <taxon>Viridiplantae</taxon>
        <taxon>Streptophyta</taxon>
        <taxon>Embryophyta</taxon>
        <taxon>Tracheophyta</taxon>
        <taxon>Spermatophyta</taxon>
        <taxon>Magnoliopsida</taxon>
        <taxon>eudicotyledons</taxon>
        <taxon>Gunneridae</taxon>
        <taxon>Pentapetalae</taxon>
        <taxon>rosids</taxon>
        <taxon>malvids</taxon>
        <taxon>Sapindales</taxon>
        <taxon>Sapindaceae</taxon>
        <taxon>Hippocastanoideae</taxon>
        <taxon>Acereae</taxon>
        <taxon>Acer</taxon>
    </lineage>
</organism>
<evidence type="ECO:0000256" key="6">
    <source>
        <dbReference type="SAM" id="Coils"/>
    </source>
</evidence>
<feature type="domain" description="BHLH" evidence="8">
    <location>
        <begin position="171"/>
        <end position="220"/>
    </location>
</feature>
<dbReference type="PANTHER" id="PTHR45959:SF73">
    <property type="entry name" value="TRANSCRIPTION FACTOR BHLH25"/>
    <property type="match status" value="1"/>
</dbReference>
<dbReference type="Gene3D" id="4.10.280.10">
    <property type="entry name" value="Helix-loop-helix DNA-binding domain"/>
    <property type="match status" value="1"/>
</dbReference>
<feature type="compositionally biased region" description="Polar residues" evidence="7">
    <location>
        <begin position="36"/>
        <end position="56"/>
    </location>
</feature>
<dbReference type="InterPro" id="IPR011598">
    <property type="entry name" value="bHLH_dom"/>
</dbReference>
<dbReference type="InterPro" id="IPR052610">
    <property type="entry name" value="bHLH_transcription_regulator"/>
</dbReference>
<dbReference type="GO" id="GO:0005634">
    <property type="term" value="C:nucleus"/>
    <property type="evidence" value="ECO:0007669"/>
    <property type="project" value="UniProtKB-SubCell"/>
</dbReference>
<evidence type="ECO:0000256" key="2">
    <source>
        <dbReference type="ARBA" id="ARBA00023015"/>
    </source>
</evidence>
<comment type="subcellular location">
    <subcellularLocation>
        <location evidence="1">Nucleus</location>
    </subcellularLocation>
</comment>
<accession>A0AA39W745</accession>
<proteinExistence type="predicted"/>
<feature type="region of interest" description="Disordered" evidence="7">
    <location>
        <begin position="25"/>
        <end position="56"/>
    </location>
</feature>
<dbReference type="PROSITE" id="PS50888">
    <property type="entry name" value="BHLH"/>
    <property type="match status" value="1"/>
</dbReference>
<reference evidence="9" key="2">
    <citation type="submission" date="2023-06" db="EMBL/GenBank/DDBJ databases">
        <authorList>
            <person name="Swenson N.G."/>
            <person name="Wegrzyn J.L."/>
            <person name="Mcevoy S.L."/>
        </authorList>
    </citation>
    <scope>NUCLEOTIDE SEQUENCE</scope>
    <source>
        <strain evidence="9">NS2018</strain>
        <tissue evidence="9">Leaf</tissue>
    </source>
</reference>
<gene>
    <name evidence="9" type="ORF">LWI29_026724</name>
</gene>
<reference evidence="9" key="1">
    <citation type="journal article" date="2022" name="Plant J.">
        <title>Strategies of tolerance reflected in two North American maple genomes.</title>
        <authorList>
            <person name="McEvoy S.L."/>
            <person name="Sezen U.U."/>
            <person name="Trouern-Trend A."/>
            <person name="McMahon S.M."/>
            <person name="Schaberg P.G."/>
            <person name="Yang J."/>
            <person name="Wegrzyn J.L."/>
            <person name="Swenson N.G."/>
        </authorList>
    </citation>
    <scope>NUCLEOTIDE SEQUENCE</scope>
    <source>
        <strain evidence="9">NS2018</strain>
    </source>
</reference>
<dbReference type="InterPro" id="IPR036638">
    <property type="entry name" value="HLH_DNA-bd_sf"/>
</dbReference>
<keyword evidence="5" id="KW-0539">Nucleus</keyword>
<feature type="region of interest" description="Disordered" evidence="7">
    <location>
        <begin position="148"/>
        <end position="173"/>
    </location>
</feature>
<keyword evidence="6" id="KW-0175">Coiled coil</keyword>
<dbReference type="AlphaFoldDB" id="A0AA39W745"/>
<evidence type="ECO:0000256" key="7">
    <source>
        <dbReference type="SAM" id="MobiDB-lite"/>
    </source>
</evidence>
<comment type="caution">
    <text evidence="9">The sequence shown here is derived from an EMBL/GenBank/DDBJ whole genome shotgun (WGS) entry which is preliminary data.</text>
</comment>
<protein>
    <recommendedName>
        <fullName evidence="8">BHLH domain-containing protein</fullName>
    </recommendedName>
</protein>
<evidence type="ECO:0000256" key="5">
    <source>
        <dbReference type="ARBA" id="ARBA00023242"/>
    </source>
</evidence>
<dbReference type="SUPFAM" id="SSF47459">
    <property type="entry name" value="HLH, helix-loop-helix DNA-binding domain"/>
    <property type="match status" value="1"/>
</dbReference>
<keyword evidence="10" id="KW-1185">Reference proteome</keyword>
<evidence type="ECO:0000256" key="4">
    <source>
        <dbReference type="ARBA" id="ARBA00023163"/>
    </source>
</evidence>
<evidence type="ECO:0000313" key="9">
    <source>
        <dbReference type="EMBL" id="KAK0605428.1"/>
    </source>
</evidence>
<feature type="compositionally biased region" description="Polar residues" evidence="7">
    <location>
        <begin position="108"/>
        <end position="119"/>
    </location>
</feature>
<keyword evidence="4" id="KW-0804">Transcription</keyword>
<dbReference type="Proteomes" id="UP001168877">
    <property type="component" value="Unassembled WGS sequence"/>
</dbReference>
<keyword evidence="3" id="KW-0238">DNA-binding</keyword>
<dbReference type="GO" id="GO:0046983">
    <property type="term" value="F:protein dimerization activity"/>
    <property type="evidence" value="ECO:0007669"/>
    <property type="project" value="InterPro"/>
</dbReference>
<dbReference type="GO" id="GO:0080090">
    <property type="term" value="P:regulation of primary metabolic process"/>
    <property type="evidence" value="ECO:0007669"/>
    <property type="project" value="UniProtKB-ARBA"/>
</dbReference>
<dbReference type="EMBL" id="JAUESC010000002">
    <property type="protein sequence ID" value="KAK0605428.1"/>
    <property type="molecule type" value="Genomic_DNA"/>
</dbReference>
<feature type="compositionally biased region" description="Low complexity" evidence="7">
    <location>
        <begin position="123"/>
        <end position="133"/>
    </location>
</feature>